<feature type="transmembrane region" description="Helical" evidence="1">
    <location>
        <begin position="179"/>
        <end position="200"/>
    </location>
</feature>
<accession>L0JVG5</accession>
<evidence type="ECO:0000313" key="3">
    <source>
        <dbReference type="Proteomes" id="UP000010878"/>
    </source>
</evidence>
<keyword evidence="1" id="KW-0472">Membrane</keyword>
<reference evidence="2 3" key="1">
    <citation type="submission" date="2012-11" db="EMBL/GenBank/DDBJ databases">
        <title>FINISHED of Natronococcus occultus SP4, DSM 3396.</title>
        <authorList>
            <consortium name="DOE Joint Genome Institute"/>
            <person name="Eisen J."/>
            <person name="Huntemann M."/>
            <person name="Wei C.-L."/>
            <person name="Han J."/>
            <person name="Detter J.C."/>
            <person name="Han C."/>
            <person name="Tapia R."/>
            <person name="Chen A."/>
            <person name="Kyrpides N."/>
            <person name="Mavromatis K."/>
            <person name="Markowitz V."/>
            <person name="Szeto E."/>
            <person name="Ivanova N."/>
            <person name="Mikhailova N."/>
            <person name="Ovchinnikova G."/>
            <person name="Pagani I."/>
            <person name="Pati A."/>
            <person name="Goodwin L."/>
            <person name="Nordberg H.P."/>
            <person name="Cantor M.N."/>
            <person name="Hua S.X."/>
            <person name="Woyke T."/>
            <person name="Eisen J."/>
            <person name="Klenk H.-P."/>
            <person name="Klenk H.-P."/>
        </authorList>
    </citation>
    <scope>NUCLEOTIDE SEQUENCE [LARGE SCALE GENOMIC DNA]</scope>
    <source>
        <strain evidence="2 3">SP4</strain>
    </source>
</reference>
<dbReference type="OrthoDB" id="341846at2157"/>
<dbReference type="AlphaFoldDB" id="L0JVG5"/>
<protein>
    <submittedName>
        <fullName evidence="2">Uncharacterized protein</fullName>
    </submittedName>
</protein>
<organism evidence="2 3">
    <name type="scientific">Natronococcus occultus SP4</name>
    <dbReference type="NCBI Taxonomy" id="694430"/>
    <lineage>
        <taxon>Archaea</taxon>
        <taxon>Methanobacteriati</taxon>
        <taxon>Methanobacteriota</taxon>
        <taxon>Stenosarchaea group</taxon>
        <taxon>Halobacteria</taxon>
        <taxon>Halobacteriales</taxon>
        <taxon>Natrialbaceae</taxon>
        <taxon>Natronococcus</taxon>
    </lineage>
</organism>
<dbReference type="Proteomes" id="UP000010878">
    <property type="component" value="Chromosome"/>
</dbReference>
<feature type="transmembrane region" description="Helical" evidence="1">
    <location>
        <begin position="131"/>
        <end position="159"/>
    </location>
</feature>
<feature type="transmembrane region" description="Helical" evidence="1">
    <location>
        <begin position="207"/>
        <end position="234"/>
    </location>
</feature>
<feature type="transmembrane region" description="Helical" evidence="1">
    <location>
        <begin position="24"/>
        <end position="51"/>
    </location>
</feature>
<name>L0JVG5_9EURY</name>
<dbReference type="Pfam" id="PF17647">
    <property type="entry name" value="DUF5518"/>
    <property type="match status" value="1"/>
</dbReference>
<keyword evidence="3" id="KW-1185">Reference proteome</keyword>
<dbReference type="InterPro" id="IPR040493">
    <property type="entry name" value="DUF5518"/>
</dbReference>
<dbReference type="STRING" id="694430.Natoc_0917"/>
<evidence type="ECO:0000313" key="2">
    <source>
        <dbReference type="EMBL" id="AGB36766.1"/>
    </source>
</evidence>
<dbReference type="GeneID" id="14402115"/>
<gene>
    <name evidence="2" type="ORF">Natoc_0917</name>
</gene>
<evidence type="ECO:0000256" key="1">
    <source>
        <dbReference type="SAM" id="Phobius"/>
    </source>
</evidence>
<feature type="transmembrane region" description="Helical" evidence="1">
    <location>
        <begin position="86"/>
        <end position="110"/>
    </location>
</feature>
<proteinExistence type="predicted"/>
<keyword evidence="1" id="KW-0812">Transmembrane</keyword>
<dbReference type="EMBL" id="CP003929">
    <property type="protein sequence ID" value="AGB36766.1"/>
    <property type="molecule type" value="Genomic_DNA"/>
</dbReference>
<sequence>MGSTPTEGVDREGRSTADRPLPAFVDWILAVIVALVGTLALVAGSAVLVFVDRDALAAGIEDEAVTVTVGTTELTDAEALAVADAVVSWTGTGLALVGVGTVLAAVGYLVARRRTRRRSEAGEPASSYGTYAVLGAVVTVALSFLPFSPAFGGALAGYLERAESDRTVSVGTLAGLLPAIPVLAMLVFVAGGVLSGLLTVGQTGEAVVVGATLLLSALFVVAFAGVLGALGGYVGGRLAARRDRPSDARRPASDGRQ</sequence>
<dbReference type="HOGENOM" id="CLU_101661_0_0_2"/>
<dbReference type="RefSeq" id="WP_015320220.1">
    <property type="nucleotide sequence ID" value="NC_019974.1"/>
</dbReference>
<dbReference type="KEGG" id="nou:Natoc_0917"/>
<keyword evidence="1" id="KW-1133">Transmembrane helix</keyword>
<dbReference type="eggNOG" id="arCOG04907">
    <property type="taxonomic scope" value="Archaea"/>
</dbReference>